<keyword evidence="2" id="KW-1185">Reference proteome</keyword>
<evidence type="ECO:0000313" key="1">
    <source>
        <dbReference type="EMBL" id="GHE34987.1"/>
    </source>
</evidence>
<name>A0ABQ3HUH7_9SPHI</name>
<evidence type="ECO:0000313" key="2">
    <source>
        <dbReference type="Proteomes" id="UP000620550"/>
    </source>
</evidence>
<organism evidence="1 2">
    <name type="scientific">Sphingobacterium griseoflavum</name>
    <dbReference type="NCBI Taxonomy" id="1474952"/>
    <lineage>
        <taxon>Bacteria</taxon>
        <taxon>Pseudomonadati</taxon>
        <taxon>Bacteroidota</taxon>
        <taxon>Sphingobacteriia</taxon>
        <taxon>Sphingobacteriales</taxon>
        <taxon>Sphingobacteriaceae</taxon>
        <taxon>Sphingobacterium</taxon>
    </lineage>
</organism>
<dbReference type="Proteomes" id="UP000620550">
    <property type="component" value="Unassembled WGS sequence"/>
</dbReference>
<protein>
    <submittedName>
        <fullName evidence="1">Uncharacterized protein</fullName>
    </submittedName>
</protein>
<sequence>MEKFNYTQPEYLFCDIAVKDGSYNDNRMWVYHRPSLSLIEFVCLNDVDSLEFTGYSKDYVYLDDEPEAWKGVFVQNNCEVTSNDPIVVIDRAWAYLENYLKWEDSQHG</sequence>
<dbReference type="RefSeq" id="WP_189626305.1">
    <property type="nucleotide sequence ID" value="NZ_BNAF01000006.1"/>
</dbReference>
<gene>
    <name evidence="1" type="ORF">GCM10017764_17720</name>
</gene>
<accession>A0ABQ3HUH7</accession>
<comment type="caution">
    <text evidence="1">The sequence shown here is derived from an EMBL/GenBank/DDBJ whole genome shotgun (WGS) entry which is preliminary data.</text>
</comment>
<dbReference type="EMBL" id="BNAF01000006">
    <property type="protein sequence ID" value="GHE34987.1"/>
    <property type="molecule type" value="Genomic_DNA"/>
</dbReference>
<proteinExistence type="predicted"/>
<reference evidence="2" key="1">
    <citation type="journal article" date="2019" name="Int. J. Syst. Evol. Microbiol.">
        <title>The Global Catalogue of Microorganisms (GCM) 10K type strain sequencing project: providing services to taxonomists for standard genome sequencing and annotation.</title>
        <authorList>
            <consortium name="The Broad Institute Genomics Platform"/>
            <consortium name="The Broad Institute Genome Sequencing Center for Infectious Disease"/>
            <person name="Wu L."/>
            <person name="Ma J."/>
        </authorList>
    </citation>
    <scope>NUCLEOTIDE SEQUENCE [LARGE SCALE GENOMIC DNA]</scope>
    <source>
        <strain evidence="2">CGMCC 1.12966</strain>
    </source>
</reference>